<sequence>MDGRGWLCRRAPQIQQALEVGHYDGSWEEARKTAHGQAPRSDAFLQDLEGRTEASLLEKKSFFRSHGYWLCFLLATMGFILNGSKRWGNPHDFCPHSTKKWEFDVLVRSASDCTSLNLC</sequence>
<gene>
    <name evidence="1" type="ORF">PVAP13_5KG370200</name>
</gene>
<dbReference type="EMBL" id="CM029045">
    <property type="protein sequence ID" value="KAG2597951.1"/>
    <property type="molecule type" value="Genomic_DNA"/>
</dbReference>
<name>A0A8T0SHE3_PANVG</name>
<evidence type="ECO:0000313" key="2">
    <source>
        <dbReference type="Proteomes" id="UP000823388"/>
    </source>
</evidence>
<evidence type="ECO:0000313" key="1">
    <source>
        <dbReference type="EMBL" id="KAG2597951.1"/>
    </source>
</evidence>
<dbReference type="AlphaFoldDB" id="A0A8T0SHE3"/>
<proteinExistence type="predicted"/>
<organism evidence="1 2">
    <name type="scientific">Panicum virgatum</name>
    <name type="common">Blackwell switchgrass</name>
    <dbReference type="NCBI Taxonomy" id="38727"/>
    <lineage>
        <taxon>Eukaryota</taxon>
        <taxon>Viridiplantae</taxon>
        <taxon>Streptophyta</taxon>
        <taxon>Embryophyta</taxon>
        <taxon>Tracheophyta</taxon>
        <taxon>Spermatophyta</taxon>
        <taxon>Magnoliopsida</taxon>
        <taxon>Liliopsida</taxon>
        <taxon>Poales</taxon>
        <taxon>Poaceae</taxon>
        <taxon>PACMAD clade</taxon>
        <taxon>Panicoideae</taxon>
        <taxon>Panicodae</taxon>
        <taxon>Paniceae</taxon>
        <taxon>Panicinae</taxon>
        <taxon>Panicum</taxon>
        <taxon>Panicum sect. Hiantes</taxon>
    </lineage>
</organism>
<comment type="caution">
    <text evidence="1">The sequence shown here is derived from an EMBL/GenBank/DDBJ whole genome shotgun (WGS) entry which is preliminary data.</text>
</comment>
<accession>A0A8T0SHE3</accession>
<dbReference type="Proteomes" id="UP000823388">
    <property type="component" value="Chromosome 5K"/>
</dbReference>
<protein>
    <submittedName>
        <fullName evidence="1">Uncharacterized protein</fullName>
    </submittedName>
</protein>
<reference evidence="1 2" key="1">
    <citation type="submission" date="2020-05" db="EMBL/GenBank/DDBJ databases">
        <title>WGS assembly of Panicum virgatum.</title>
        <authorList>
            <person name="Lovell J.T."/>
            <person name="Jenkins J."/>
            <person name="Shu S."/>
            <person name="Juenger T.E."/>
            <person name="Schmutz J."/>
        </authorList>
    </citation>
    <scope>NUCLEOTIDE SEQUENCE [LARGE SCALE GENOMIC DNA]</scope>
    <source>
        <strain evidence="2">cv. AP13</strain>
    </source>
</reference>
<keyword evidence="2" id="KW-1185">Reference proteome</keyword>